<keyword evidence="1" id="KW-0472">Membrane</keyword>
<proteinExistence type="predicted"/>
<accession>A0ABD3QBS5</accession>
<evidence type="ECO:0000313" key="2">
    <source>
        <dbReference type="EMBL" id="KAL3795570.1"/>
    </source>
</evidence>
<feature type="transmembrane region" description="Helical" evidence="1">
    <location>
        <begin position="6"/>
        <end position="27"/>
    </location>
</feature>
<keyword evidence="3" id="KW-1185">Reference proteome</keyword>
<keyword evidence="1" id="KW-1133">Transmembrane helix</keyword>
<evidence type="ECO:0008006" key="4">
    <source>
        <dbReference type="Google" id="ProtNLM"/>
    </source>
</evidence>
<protein>
    <recommendedName>
        <fullName evidence="4">LPXTG cell wall anchor domain-containing protein</fullName>
    </recommendedName>
</protein>
<gene>
    <name evidence="2" type="ORF">ACHAW5_008765</name>
</gene>
<comment type="caution">
    <text evidence="2">The sequence shown here is derived from an EMBL/GenBank/DDBJ whole genome shotgun (WGS) entry which is preliminary data.</text>
</comment>
<sequence length="79" mass="8485">MELKLDTPIVVALLVGVAVIAVGLVIMKRNKAKANRNKRAKYQAPASESPIMKKKIATGIGSVQTPSGRRSARLARKSM</sequence>
<dbReference type="EMBL" id="JALLAZ020000415">
    <property type="protein sequence ID" value="KAL3795570.1"/>
    <property type="molecule type" value="Genomic_DNA"/>
</dbReference>
<evidence type="ECO:0000313" key="3">
    <source>
        <dbReference type="Proteomes" id="UP001530315"/>
    </source>
</evidence>
<dbReference type="Proteomes" id="UP001530315">
    <property type="component" value="Unassembled WGS sequence"/>
</dbReference>
<dbReference type="AlphaFoldDB" id="A0ABD3QBS5"/>
<evidence type="ECO:0000256" key="1">
    <source>
        <dbReference type="SAM" id="Phobius"/>
    </source>
</evidence>
<organism evidence="2 3">
    <name type="scientific">Stephanodiscus triporus</name>
    <dbReference type="NCBI Taxonomy" id="2934178"/>
    <lineage>
        <taxon>Eukaryota</taxon>
        <taxon>Sar</taxon>
        <taxon>Stramenopiles</taxon>
        <taxon>Ochrophyta</taxon>
        <taxon>Bacillariophyta</taxon>
        <taxon>Coscinodiscophyceae</taxon>
        <taxon>Thalassiosirophycidae</taxon>
        <taxon>Stephanodiscales</taxon>
        <taxon>Stephanodiscaceae</taxon>
        <taxon>Stephanodiscus</taxon>
    </lineage>
</organism>
<name>A0ABD3QBS5_9STRA</name>
<keyword evidence="1" id="KW-0812">Transmembrane</keyword>
<reference evidence="2 3" key="1">
    <citation type="submission" date="2024-10" db="EMBL/GenBank/DDBJ databases">
        <title>Updated reference genomes for cyclostephanoid diatoms.</title>
        <authorList>
            <person name="Roberts W.R."/>
            <person name="Alverson A.J."/>
        </authorList>
    </citation>
    <scope>NUCLEOTIDE SEQUENCE [LARGE SCALE GENOMIC DNA]</scope>
    <source>
        <strain evidence="2 3">AJA276-08</strain>
    </source>
</reference>